<dbReference type="Gene3D" id="3.40.50.720">
    <property type="entry name" value="NAD(P)-binding Rossmann-like Domain"/>
    <property type="match status" value="1"/>
</dbReference>
<evidence type="ECO:0000256" key="2">
    <source>
        <dbReference type="ARBA" id="ARBA00023002"/>
    </source>
</evidence>
<reference evidence="7" key="1">
    <citation type="submission" date="2015-05" db="EMBL/GenBank/DDBJ databases">
        <authorList>
            <person name="Fogelqvist Johan"/>
        </authorList>
    </citation>
    <scope>NUCLEOTIDE SEQUENCE [LARGE SCALE GENOMIC DNA]</scope>
</reference>
<dbReference type="PANTHER" id="PTHR43708:SF5">
    <property type="entry name" value="CONSERVED EXPRESSED OXIDOREDUCTASE (EUROFUNG)-RELATED"/>
    <property type="match status" value="1"/>
</dbReference>
<dbReference type="Gene3D" id="3.30.360.10">
    <property type="entry name" value="Dihydrodipicolinate Reductase, domain 2"/>
    <property type="match status" value="1"/>
</dbReference>
<sequence>MAPIRVGVVGYGFAAKSFHLPFINAIPDYEVVAILQRAEAPADPASAAAGSHCTVDFPKARHHRTADAFFADADIDFVVVATHTDTHVAFAEKALEAGKHVIVDKPFGRSAEEVDRAIALAEKKGRILTCFQNRRWDGGFQTLRQLINKGALGDVKEAEIVYDFENAPWLHMMTAKKYTPGDGMAFGLGTHSVDQAATLFGRPKSVTAFFRAQRGIESEVEDSFTIILQYDGPQKDLLVTVKTAVTSPVAEQLKFYVRGTKGSTSNAAPALRRNRSRQAPDEGFGVESDDLRGVLTTYDEFDSSVQTLDPKTKKYTGRYPTITGRWIGIYENVADAINGKAELEVKAQQSRDAIRVIELARESHENGVTVAWK</sequence>
<evidence type="ECO:0000313" key="6">
    <source>
        <dbReference type="EMBL" id="CRK23470.1"/>
    </source>
</evidence>
<name>A0A0G4LP49_VERLO</name>
<evidence type="ECO:0000259" key="4">
    <source>
        <dbReference type="Pfam" id="PF01408"/>
    </source>
</evidence>
<feature type="domain" description="GFO/IDH/MocA-like oxidoreductase" evidence="5">
    <location>
        <begin position="140"/>
        <end position="263"/>
    </location>
</feature>
<feature type="domain" description="Gfo/Idh/MocA-like oxidoreductase N-terminal" evidence="4">
    <location>
        <begin position="4"/>
        <end position="129"/>
    </location>
</feature>
<dbReference type="SUPFAM" id="SSF55347">
    <property type="entry name" value="Glyceraldehyde-3-phosphate dehydrogenase-like, C-terminal domain"/>
    <property type="match status" value="1"/>
</dbReference>
<evidence type="ECO:0000256" key="1">
    <source>
        <dbReference type="ARBA" id="ARBA00010928"/>
    </source>
</evidence>
<dbReference type="SUPFAM" id="SSF51735">
    <property type="entry name" value="NAD(P)-binding Rossmann-fold domains"/>
    <property type="match status" value="1"/>
</dbReference>
<feature type="region of interest" description="Disordered" evidence="3">
    <location>
        <begin position="264"/>
        <end position="286"/>
    </location>
</feature>
<accession>A0A0G4LP49</accession>
<dbReference type="GO" id="GO:0000166">
    <property type="term" value="F:nucleotide binding"/>
    <property type="evidence" value="ECO:0007669"/>
    <property type="project" value="InterPro"/>
</dbReference>
<protein>
    <recommendedName>
        <fullName evidence="8">Gfo/Idh/MocA-like oxidoreductase N-terminal domain-containing protein</fullName>
    </recommendedName>
</protein>
<proteinExistence type="inferred from homology"/>
<dbReference type="InterPro" id="IPR036291">
    <property type="entry name" value="NAD(P)-bd_dom_sf"/>
</dbReference>
<dbReference type="EMBL" id="CVQI01014669">
    <property type="protein sequence ID" value="CRK23470.1"/>
    <property type="molecule type" value="Genomic_DNA"/>
</dbReference>
<dbReference type="Pfam" id="PF01408">
    <property type="entry name" value="GFO_IDH_MocA"/>
    <property type="match status" value="1"/>
</dbReference>
<evidence type="ECO:0000256" key="3">
    <source>
        <dbReference type="SAM" id="MobiDB-lite"/>
    </source>
</evidence>
<dbReference type="PANTHER" id="PTHR43708">
    <property type="entry name" value="CONSERVED EXPRESSED OXIDOREDUCTASE (EUROFUNG)"/>
    <property type="match status" value="1"/>
</dbReference>
<keyword evidence="2" id="KW-0560">Oxidoreductase</keyword>
<organism evidence="6 7">
    <name type="scientific">Verticillium longisporum</name>
    <name type="common">Verticillium dahliae var. longisporum</name>
    <dbReference type="NCBI Taxonomy" id="100787"/>
    <lineage>
        <taxon>Eukaryota</taxon>
        <taxon>Fungi</taxon>
        <taxon>Dikarya</taxon>
        <taxon>Ascomycota</taxon>
        <taxon>Pezizomycotina</taxon>
        <taxon>Sordariomycetes</taxon>
        <taxon>Hypocreomycetidae</taxon>
        <taxon>Glomerellales</taxon>
        <taxon>Plectosphaerellaceae</taxon>
        <taxon>Verticillium</taxon>
    </lineage>
</organism>
<gene>
    <name evidence="6" type="ORF">BN1723_012982</name>
</gene>
<comment type="similarity">
    <text evidence="1">Belongs to the Gfo/Idh/MocA family.</text>
</comment>
<dbReference type="InterPro" id="IPR000683">
    <property type="entry name" value="Gfo/Idh/MocA-like_OxRdtase_N"/>
</dbReference>
<dbReference type="InterPro" id="IPR055170">
    <property type="entry name" value="GFO_IDH_MocA-like_dom"/>
</dbReference>
<dbReference type="Proteomes" id="UP000045706">
    <property type="component" value="Unassembled WGS sequence"/>
</dbReference>
<dbReference type="AlphaFoldDB" id="A0A0G4LP49"/>
<evidence type="ECO:0000259" key="5">
    <source>
        <dbReference type="Pfam" id="PF22725"/>
    </source>
</evidence>
<dbReference type="GO" id="GO:0016491">
    <property type="term" value="F:oxidoreductase activity"/>
    <property type="evidence" value="ECO:0007669"/>
    <property type="project" value="UniProtKB-KW"/>
</dbReference>
<evidence type="ECO:0000313" key="7">
    <source>
        <dbReference type="Proteomes" id="UP000045706"/>
    </source>
</evidence>
<dbReference type="InterPro" id="IPR051317">
    <property type="entry name" value="Gfo/Idh/MocA_oxidoreduct"/>
</dbReference>
<dbReference type="Pfam" id="PF22725">
    <property type="entry name" value="GFO_IDH_MocA_C3"/>
    <property type="match status" value="1"/>
</dbReference>
<evidence type="ECO:0008006" key="8">
    <source>
        <dbReference type="Google" id="ProtNLM"/>
    </source>
</evidence>